<dbReference type="InterPro" id="IPR020835">
    <property type="entry name" value="Catalase_sf"/>
</dbReference>
<keyword evidence="4 11" id="KW-0479">Metal-binding</keyword>
<dbReference type="EMBL" id="JAEPRC010000747">
    <property type="protein sequence ID" value="KAG2192197.1"/>
    <property type="molecule type" value="Genomic_DNA"/>
</dbReference>
<dbReference type="PROSITE" id="PS51402">
    <property type="entry name" value="CATALASE_3"/>
    <property type="match status" value="1"/>
</dbReference>
<keyword evidence="16" id="KW-1185">Reference proteome</keyword>
<dbReference type="AlphaFoldDB" id="A0A8H7QGE4"/>
<evidence type="ECO:0000256" key="10">
    <source>
        <dbReference type="PIRSR" id="PIRSR038928-1"/>
    </source>
</evidence>
<dbReference type="Pfam" id="PF06628">
    <property type="entry name" value="Catalase-rel"/>
    <property type="match status" value="1"/>
</dbReference>
<dbReference type="GO" id="GO:0042542">
    <property type="term" value="P:response to hydrogen peroxide"/>
    <property type="evidence" value="ECO:0007669"/>
    <property type="project" value="TreeGrafter"/>
</dbReference>
<protein>
    <recommendedName>
        <fullName evidence="12">Catalase</fullName>
        <ecNumber evidence="12">1.11.1.6</ecNumber>
    </recommendedName>
</protein>
<dbReference type="Proteomes" id="UP000650833">
    <property type="component" value="Unassembled WGS sequence"/>
</dbReference>
<dbReference type="OrthoDB" id="6880011at2759"/>
<comment type="similarity">
    <text evidence="1 12">Belongs to the catalase family.</text>
</comment>
<evidence type="ECO:0000256" key="2">
    <source>
        <dbReference type="ARBA" id="ARBA00022559"/>
    </source>
</evidence>
<dbReference type="CDD" id="cd08156">
    <property type="entry name" value="catalase_clade_3"/>
    <property type="match status" value="1"/>
</dbReference>
<dbReference type="PANTHER" id="PTHR11465:SF9">
    <property type="entry name" value="CATALASE"/>
    <property type="match status" value="1"/>
</dbReference>
<dbReference type="Pfam" id="PF00199">
    <property type="entry name" value="Catalase"/>
    <property type="match status" value="1"/>
</dbReference>
<evidence type="ECO:0000313" key="16">
    <source>
        <dbReference type="Proteomes" id="UP000650833"/>
    </source>
</evidence>
<dbReference type="GO" id="GO:0005739">
    <property type="term" value="C:mitochondrion"/>
    <property type="evidence" value="ECO:0007669"/>
    <property type="project" value="TreeGrafter"/>
</dbReference>
<dbReference type="SMART" id="SM01060">
    <property type="entry name" value="Catalase"/>
    <property type="match status" value="1"/>
</dbReference>
<feature type="active site" evidence="10">
    <location>
        <position position="125"/>
    </location>
</feature>
<keyword evidence="6 11" id="KW-0408">Iron</keyword>
<dbReference type="GO" id="GO:0042744">
    <property type="term" value="P:hydrogen peroxide catabolic process"/>
    <property type="evidence" value="ECO:0007669"/>
    <property type="project" value="UniProtKB-KW"/>
</dbReference>
<dbReference type="PIRSF" id="PIRSF038928">
    <property type="entry name" value="Catalase_clade1-3"/>
    <property type="match status" value="1"/>
</dbReference>
<dbReference type="PROSITE" id="PS00438">
    <property type="entry name" value="CATALASE_2"/>
    <property type="match status" value="1"/>
</dbReference>
<sequence>MSTLTTSNGNPVDNDQTSITAGAWGPILLQDFHLIDKLAHFDRERIPERVVHAKGAGAHGEFVVTHDITHLTKAKFLSEVGKKTPMFARFSTVGGEKGSADTARDPRGFALKFYTEEGNLDIVGNNTPVFFIRDPSKFPDFIHTQKRNPRTNLKDPNAAWDFFSLSPETLHQQTILYSNHGTPDGYRHMHGFGSHTFKLVDNQGKFKYIKWHFKTNQGAKNLKPDVAAKLEGTNPDYATEDLFEAIERGEFPSWDVHIQIMEPKDAKTYRWNPFDVTKVWPHKDYPLHPVGKFTLNKNPENYFAEVEQAAFSPSHLVPGVDTSADRLLQGRLFSYPDTHRHRLGVNYKQIPVNQPKCAVNTYQRDGGMVVNGNGGGAANYGPNSVNGPVQNNIVGSTFAAEEIEGLIGRFSYNVTDDDFAQAGNLFRLMDEENKDDLCKNIAGDLVKVRKEIVDRQLPHFERADPDYRHRVEKFMKESQKA</sequence>
<evidence type="ECO:0000256" key="8">
    <source>
        <dbReference type="ARBA" id="ARBA00044729"/>
    </source>
</evidence>
<dbReference type="GO" id="GO:0020037">
    <property type="term" value="F:heme binding"/>
    <property type="evidence" value="ECO:0007669"/>
    <property type="project" value="InterPro"/>
</dbReference>
<feature type="domain" description="Catalase core" evidence="14">
    <location>
        <begin position="5"/>
        <end position="389"/>
    </location>
</feature>
<evidence type="ECO:0000256" key="6">
    <source>
        <dbReference type="ARBA" id="ARBA00023004"/>
    </source>
</evidence>
<dbReference type="InterPro" id="IPR024708">
    <property type="entry name" value="Catalase_AS"/>
</dbReference>
<comment type="function">
    <text evidence="8 13">Catalyzes the degradation of hydrogen peroxide (H(2)O(2)) generated by peroxisomal oxidases to water and oxygen, thereby protecting cells from the toxic effects of hydrogen peroxide.</text>
</comment>
<feature type="binding site" description="axial binding residue" evidence="11">
    <location>
        <position position="335"/>
    </location>
    <ligand>
        <name>heme</name>
        <dbReference type="ChEBI" id="CHEBI:30413"/>
    </ligand>
    <ligandPart>
        <name>Fe</name>
        <dbReference type="ChEBI" id="CHEBI:18248"/>
    </ligandPart>
</feature>
<dbReference type="GO" id="GO:0004096">
    <property type="term" value="F:catalase activity"/>
    <property type="evidence" value="ECO:0007669"/>
    <property type="project" value="UniProtKB-EC"/>
</dbReference>
<dbReference type="GO" id="GO:0046872">
    <property type="term" value="F:metal ion binding"/>
    <property type="evidence" value="ECO:0007669"/>
    <property type="project" value="UniProtKB-KW"/>
</dbReference>
<dbReference type="Gene3D" id="2.40.180.10">
    <property type="entry name" value="Catalase core domain"/>
    <property type="match status" value="1"/>
</dbReference>
<evidence type="ECO:0000313" key="15">
    <source>
        <dbReference type="EMBL" id="KAG2192197.1"/>
    </source>
</evidence>
<dbReference type="PANTHER" id="PTHR11465">
    <property type="entry name" value="CATALASE"/>
    <property type="match status" value="1"/>
</dbReference>
<comment type="caution">
    <text evidence="15">The sequence shown here is derived from an EMBL/GenBank/DDBJ whole genome shotgun (WGS) entry which is preliminary data.</text>
</comment>
<evidence type="ECO:0000256" key="11">
    <source>
        <dbReference type="PIRSR" id="PIRSR038928-2"/>
    </source>
</evidence>
<keyword evidence="7 12" id="KW-0376">Hydrogen peroxide</keyword>
<evidence type="ECO:0000256" key="1">
    <source>
        <dbReference type="ARBA" id="ARBA00005329"/>
    </source>
</evidence>
<name>A0A8H7QGE4_9FUNG</name>
<dbReference type="InterPro" id="IPR040333">
    <property type="entry name" value="Catalase_3"/>
</dbReference>
<dbReference type="SUPFAM" id="SSF56634">
    <property type="entry name" value="Heme-dependent catalase-like"/>
    <property type="match status" value="1"/>
</dbReference>
<evidence type="ECO:0000256" key="13">
    <source>
        <dbReference type="RuleBase" id="RU004142"/>
    </source>
</evidence>
<dbReference type="InterPro" id="IPR018028">
    <property type="entry name" value="Catalase"/>
</dbReference>
<dbReference type="EC" id="1.11.1.6" evidence="12"/>
<evidence type="ECO:0000256" key="3">
    <source>
        <dbReference type="ARBA" id="ARBA00022617"/>
    </source>
</evidence>
<feature type="active site" evidence="10">
    <location>
        <position position="52"/>
    </location>
</feature>
<dbReference type="InterPro" id="IPR011614">
    <property type="entry name" value="Catalase_core"/>
</dbReference>
<dbReference type="InterPro" id="IPR002226">
    <property type="entry name" value="Catalase_haem_BS"/>
</dbReference>
<keyword evidence="5 12" id="KW-0560">Oxidoreductase</keyword>
<evidence type="ECO:0000256" key="4">
    <source>
        <dbReference type="ARBA" id="ARBA00022723"/>
    </source>
</evidence>
<dbReference type="FunFam" id="2.40.180.10:FF:000001">
    <property type="entry name" value="Catalase"/>
    <property type="match status" value="1"/>
</dbReference>
<evidence type="ECO:0000256" key="5">
    <source>
        <dbReference type="ARBA" id="ARBA00023002"/>
    </source>
</evidence>
<proteinExistence type="inferred from homology"/>
<comment type="catalytic activity">
    <reaction evidence="9 12">
        <text>2 H2O2 = O2 + 2 H2O</text>
        <dbReference type="Rhea" id="RHEA:20309"/>
        <dbReference type="ChEBI" id="CHEBI:15377"/>
        <dbReference type="ChEBI" id="CHEBI:15379"/>
        <dbReference type="ChEBI" id="CHEBI:16240"/>
        <dbReference type="EC" id="1.11.1.6"/>
    </reaction>
</comment>
<dbReference type="PRINTS" id="PR00067">
    <property type="entry name" value="CATALASE"/>
</dbReference>
<evidence type="ECO:0000256" key="7">
    <source>
        <dbReference type="ARBA" id="ARBA00023324"/>
    </source>
</evidence>
<dbReference type="GO" id="GO:0005777">
    <property type="term" value="C:peroxisome"/>
    <property type="evidence" value="ECO:0007669"/>
    <property type="project" value="TreeGrafter"/>
</dbReference>
<gene>
    <name evidence="15" type="ORF">INT46_011188</name>
</gene>
<reference evidence="15" key="1">
    <citation type="submission" date="2020-12" db="EMBL/GenBank/DDBJ databases">
        <title>Metabolic potential, ecology and presence of endohyphal bacteria is reflected in genomic diversity of Mucoromycotina.</title>
        <authorList>
            <person name="Muszewska A."/>
            <person name="Okrasinska A."/>
            <person name="Steczkiewicz K."/>
            <person name="Drgas O."/>
            <person name="Orlowska M."/>
            <person name="Perlinska-Lenart U."/>
            <person name="Aleksandrzak-Piekarczyk T."/>
            <person name="Szatraj K."/>
            <person name="Zielenkiewicz U."/>
            <person name="Pilsyk S."/>
            <person name="Malc E."/>
            <person name="Mieczkowski P."/>
            <person name="Kruszewska J.S."/>
            <person name="Biernat P."/>
            <person name="Pawlowska J."/>
        </authorList>
    </citation>
    <scope>NUCLEOTIDE SEQUENCE</scope>
    <source>
        <strain evidence="15">CBS 226.32</strain>
    </source>
</reference>
<evidence type="ECO:0000259" key="14">
    <source>
        <dbReference type="SMART" id="SM01060"/>
    </source>
</evidence>
<dbReference type="PROSITE" id="PS00437">
    <property type="entry name" value="CATALASE_1"/>
    <property type="match status" value="1"/>
</dbReference>
<dbReference type="InterPro" id="IPR024711">
    <property type="entry name" value="Catalase_clade1/3"/>
</dbReference>
<keyword evidence="2 12" id="KW-0575">Peroxidase</keyword>
<evidence type="ECO:0000256" key="9">
    <source>
        <dbReference type="ARBA" id="ARBA00049254"/>
    </source>
</evidence>
<organism evidence="15 16">
    <name type="scientific">Mucor plumbeus</name>
    <dbReference type="NCBI Taxonomy" id="97098"/>
    <lineage>
        <taxon>Eukaryota</taxon>
        <taxon>Fungi</taxon>
        <taxon>Fungi incertae sedis</taxon>
        <taxon>Mucoromycota</taxon>
        <taxon>Mucoromycotina</taxon>
        <taxon>Mucoromycetes</taxon>
        <taxon>Mucorales</taxon>
        <taxon>Mucorineae</taxon>
        <taxon>Mucoraceae</taxon>
        <taxon>Mucor</taxon>
    </lineage>
</organism>
<dbReference type="InterPro" id="IPR010582">
    <property type="entry name" value="Catalase_immune_responsive"/>
</dbReference>
<evidence type="ECO:0000256" key="12">
    <source>
        <dbReference type="RuleBase" id="RU000498"/>
    </source>
</evidence>
<comment type="cofactor">
    <cofactor evidence="11">
        <name>heme</name>
        <dbReference type="ChEBI" id="CHEBI:30413"/>
    </cofactor>
</comment>
<keyword evidence="3 11" id="KW-0349">Heme</keyword>
<accession>A0A8H7QGE4</accession>